<dbReference type="Pfam" id="PF03692">
    <property type="entry name" value="CxxCxxCC"/>
    <property type="match status" value="1"/>
</dbReference>
<dbReference type="EMBL" id="JBHSDC010000018">
    <property type="protein sequence ID" value="MFC4232086.1"/>
    <property type="molecule type" value="Genomic_DNA"/>
</dbReference>
<accession>A0ABV8PXF0</accession>
<comment type="caution">
    <text evidence="1">The sequence shown here is derived from an EMBL/GenBank/DDBJ whole genome shotgun (WGS) entry which is preliminary data.</text>
</comment>
<proteinExistence type="predicted"/>
<name>A0ABV8PXF0_9BACT</name>
<dbReference type="InterPro" id="IPR005358">
    <property type="entry name" value="Puta_zinc/iron-chelating_dom"/>
</dbReference>
<dbReference type="Proteomes" id="UP001595906">
    <property type="component" value="Unassembled WGS sequence"/>
</dbReference>
<reference evidence="2" key="1">
    <citation type="journal article" date="2019" name="Int. J. Syst. Evol. Microbiol.">
        <title>The Global Catalogue of Microorganisms (GCM) 10K type strain sequencing project: providing services to taxonomists for standard genome sequencing and annotation.</title>
        <authorList>
            <consortium name="The Broad Institute Genomics Platform"/>
            <consortium name="The Broad Institute Genome Sequencing Center for Infectious Disease"/>
            <person name="Wu L."/>
            <person name="Ma J."/>
        </authorList>
    </citation>
    <scope>NUCLEOTIDE SEQUENCE [LARGE SCALE GENOMIC DNA]</scope>
    <source>
        <strain evidence="2">CECT 8010</strain>
    </source>
</reference>
<keyword evidence="2" id="KW-1185">Reference proteome</keyword>
<evidence type="ECO:0000313" key="2">
    <source>
        <dbReference type="Proteomes" id="UP001595906"/>
    </source>
</evidence>
<evidence type="ECO:0000313" key="1">
    <source>
        <dbReference type="EMBL" id="MFC4232086.1"/>
    </source>
</evidence>
<protein>
    <submittedName>
        <fullName evidence="1">YkgJ family cysteine cluster protein</fullName>
    </submittedName>
</protein>
<sequence>MIHIETNLSTIAVLAVEKQSENEAFGSFLQSVAHPEQIDTLVYSLNNTISSKVDCTTCGNCCKTLMINVTEEEADNLATHLQQTRAQFDSTCLEKGGSMMVINTMPCHFLSNQKCTVYDYRFAGCREFPALHLPNFTKRIFTTFMHYNRCPIIYNVVEQLKIEIGFIETVITEAYY</sequence>
<gene>
    <name evidence="1" type="ORF">ACFOW1_09295</name>
</gene>
<dbReference type="RefSeq" id="WP_379013800.1">
    <property type="nucleotide sequence ID" value="NZ_JBHSDC010000018.1"/>
</dbReference>
<organism evidence="1 2">
    <name type="scientific">Parasediminibacterium paludis</name>
    <dbReference type="NCBI Taxonomy" id="908966"/>
    <lineage>
        <taxon>Bacteria</taxon>
        <taxon>Pseudomonadati</taxon>
        <taxon>Bacteroidota</taxon>
        <taxon>Chitinophagia</taxon>
        <taxon>Chitinophagales</taxon>
        <taxon>Chitinophagaceae</taxon>
        <taxon>Parasediminibacterium</taxon>
    </lineage>
</organism>